<dbReference type="AlphaFoldDB" id="A0A3S9AQ38"/>
<protein>
    <submittedName>
        <fullName evidence="1">Uncharacterized protein</fullName>
    </submittedName>
</protein>
<evidence type="ECO:0000313" key="1">
    <source>
        <dbReference type="EMBL" id="AZN65759.1"/>
    </source>
</evidence>
<dbReference type="Proteomes" id="UP000276980">
    <property type="component" value="Chromosome"/>
</dbReference>
<sequence>MSGLENKPSGQSYECENCCSSLVSQLLETISNQSQQMTALISSHAEQNVLLAKIIDQNNELIAEFIQDNDEGNESSSSGYLDG</sequence>
<organism evidence="1 2">
    <name type="scientific">Acinetobacter johnsonii</name>
    <dbReference type="NCBI Taxonomy" id="40214"/>
    <lineage>
        <taxon>Bacteria</taxon>
        <taxon>Pseudomonadati</taxon>
        <taxon>Pseudomonadota</taxon>
        <taxon>Gammaproteobacteria</taxon>
        <taxon>Moraxellales</taxon>
        <taxon>Moraxellaceae</taxon>
        <taxon>Acinetobacter</taxon>
    </lineage>
</organism>
<gene>
    <name evidence="1" type="ORF">CFH90_0055</name>
</gene>
<evidence type="ECO:0000313" key="2">
    <source>
        <dbReference type="Proteomes" id="UP000276980"/>
    </source>
</evidence>
<name>A0A3S9AQ38_ACIJO</name>
<proteinExistence type="predicted"/>
<reference evidence="1 2" key="1">
    <citation type="submission" date="2017-06" db="EMBL/GenBank/DDBJ databases">
        <title>Complete Genome Sequence of the Carbazole-Degrading Bacterium Acinetobacter johnsonii IC001.</title>
        <authorList>
            <person name="Vejarano F."/>
            <person name="Suzuki-Minakuchi C."/>
            <person name="Ohtsubo Y."/>
            <person name="Tsuda M."/>
            <person name="Okada K."/>
            <person name="Nojiri H."/>
        </authorList>
    </citation>
    <scope>NUCLEOTIDE SEQUENCE [LARGE SCALE GENOMIC DNA]</scope>
    <source>
        <strain evidence="1 2">IC001</strain>
    </source>
</reference>
<accession>A0A3S9AQ38</accession>
<dbReference type="EMBL" id="CP022298">
    <property type="protein sequence ID" value="AZN65759.1"/>
    <property type="molecule type" value="Genomic_DNA"/>
</dbReference>
<dbReference type="RefSeq" id="WP_126038082.1">
    <property type="nucleotide sequence ID" value="NZ_CP022298.1"/>
</dbReference>